<evidence type="ECO:0000313" key="1">
    <source>
        <dbReference type="EMBL" id="KKN77223.1"/>
    </source>
</evidence>
<organism evidence="1">
    <name type="scientific">marine sediment metagenome</name>
    <dbReference type="NCBI Taxonomy" id="412755"/>
    <lineage>
        <taxon>unclassified sequences</taxon>
        <taxon>metagenomes</taxon>
        <taxon>ecological metagenomes</taxon>
    </lineage>
</organism>
<name>A0A0F9WFV8_9ZZZZ</name>
<accession>A0A0F9WFV8</accession>
<dbReference type="EMBL" id="LAZR01000282">
    <property type="protein sequence ID" value="KKN77223.1"/>
    <property type="molecule type" value="Genomic_DNA"/>
</dbReference>
<reference evidence="1" key="1">
    <citation type="journal article" date="2015" name="Nature">
        <title>Complex archaea that bridge the gap between prokaryotes and eukaryotes.</title>
        <authorList>
            <person name="Spang A."/>
            <person name="Saw J.H."/>
            <person name="Jorgensen S.L."/>
            <person name="Zaremba-Niedzwiedzka K."/>
            <person name="Martijn J."/>
            <person name="Lind A.E."/>
            <person name="van Eijk R."/>
            <person name="Schleper C."/>
            <person name="Guy L."/>
            <person name="Ettema T.J."/>
        </authorList>
    </citation>
    <scope>NUCLEOTIDE SEQUENCE</scope>
</reference>
<protein>
    <submittedName>
        <fullName evidence="1">Uncharacterized protein</fullName>
    </submittedName>
</protein>
<comment type="caution">
    <text evidence="1">The sequence shown here is derived from an EMBL/GenBank/DDBJ whole genome shotgun (WGS) entry which is preliminary data.</text>
</comment>
<dbReference type="AlphaFoldDB" id="A0A0F9WFV8"/>
<dbReference type="PROSITE" id="PS51257">
    <property type="entry name" value="PROKAR_LIPOPROTEIN"/>
    <property type="match status" value="1"/>
</dbReference>
<gene>
    <name evidence="1" type="ORF">LCGC14_0362010</name>
</gene>
<sequence>MRTIILLMVVVALCGCQEQQQWGNGQPNDDWLGWFGNSNGSRVSYVIVNKINAIAPVVTDHEARLKALEARPVYDPNALAERVRLLEEKPTPPSSSNGISLNKDGVIVQKPVLVTLDKHNKEAWPFQYWANNPQPNGIACPECGAELYDTSPDLMLTSDPPQFWIVCKKCDYTGTRF</sequence>
<proteinExistence type="predicted"/>